<dbReference type="Pfam" id="PF12509">
    <property type="entry name" value="DUF3715"/>
    <property type="match status" value="1"/>
</dbReference>
<keyword evidence="4" id="KW-1185">Reference proteome</keyword>
<evidence type="ECO:0000259" key="2">
    <source>
        <dbReference type="Pfam" id="PF12509"/>
    </source>
</evidence>
<reference evidence="3" key="1">
    <citation type="submission" date="2019-06" db="EMBL/GenBank/DDBJ databases">
        <authorList>
            <consortium name="Wellcome Sanger Institute Data Sharing"/>
        </authorList>
    </citation>
    <scope>NUCLEOTIDE SEQUENCE [LARGE SCALE GENOMIC DNA]</scope>
</reference>
<dbReference type="OrthoDB" id="5960959at2759"/>
<organism evidence="3 4">
    <name type="scientific">Sphaeramia orbicularis</name>
    <name type="common">orbiculate cardinalfish</name>
    <dbReference type="NCBI Taxonomy" id="375764"/>
    <lineage>
        <taxon>Eukaryota</taxon>
        <taxon>Metazoa</taxon>
        <taxon>Chordata</taxon>
        <taxon>Craniata</taxon>
        <taxon>Vertebrata</taxon>
        <taxon>Euteleostomi</taxon>
        <taxon>Actinopterygii</taxon>
        <taxon>Neopterygii</taxon>
        <taxon>Teleostei</taxon>
        <taxon>Neoteleostei</taxon>
        <taxon>Acanthomorphata</taxon>
        <taxon>Gobiaria</taxon>
        <taxon>Kurtiformes</taxon>
        <taxon>Apogonoidei</taxon>
        <taxon>Apogonidae</taxon>
        <taxon>Apogoninae</taxon>
        <taxon>Sphaeramia</taxon>
    </lineage>
</organism>
<feature type="compositionally biased region" description="Polar residues" evidence="1">
    <location>
        <begin position="1029"/>
        <end position="1040"/>
    </location>
</feature>
<feature type="region of interest" description="Disordered" evidence="1">
    <location>
        <begin position="2169"/>
        <end position="2192"/>
    </location>
</feature>
<feature type="region of interest" description="Disordered" evidence="1">
    <location>
        <begin position="1755"/>
        <end position="1804"/>
    </location>
</feature>
<sequence length="2192" mass="243041">MERESDVSSSTGVLRPVSENTDDFKNNILAPLQSAYLFEESKQSFRYKSGFLIKNPALEEKYNAYRAKRKDLGYSEEELKETYGFLLFDELSKAKAVGEGGVLTRNGTCSTLGDPSKGIYLSMYSDCLDLNSWYHGKSGYIAIIRLTQGRVKKVLENYTQNFTTPTVGFDCHVSEQLPTVSSKTSSFLAFERTQYYMYELLDSGSDKTAEAPSLVCPFAVVAFSYTDTKATTETTEEKSAVKNVAFPYLAWTGQLQLGTQFHSVGLRSTAGSLVRAKLPPVVKVERAISMLDLRQLLPRAAFETSFSGEAFLDGLYCSLCELTVSVVEENSSFSQLLQEIKYKDLAFTVPLDDAGFLILLHSSHFCMYENDTGSNSKDVLQGMFVFPDSQVTQRDIKFEQKRLAIPSDIQRALPLLTYAEGEAEKTLLNPSKERNKIIVQHMQSYAALINPVLALSPLREVSIFVDQYDVPDAHKHLYASPEWTDLSWQSFRSYLSKPVSFQVPVLTATEILAAGQEDRREELDDDVYICLSSPEEAPADFVSKASEEQVDQRFSPDTETSPAEAKSPAADAKTFLAEVETSLAVFKTSLAEVETSLAEVQTSLAEVETSLAEVETSLPEVETSLPEVETSLPEVEPSLADVETSLTDVETSLPEVESSLGDVETSIADAEASIADAETSIADAETSPADAGASLESHTTNMEKRLVVTAVPQNTVPDDFQDGEGKTSSTETEKSGLRNVLIPPISDDLPAELIVSITSAAQTVSEEDLTVISTASATKLNDSQLSVSSMEKLQMVGLNSLNDEVVKTKQTLECTEAKNPTKPHWGKQCKGHPRVQQKGSKHCTETPRLLSPSKVVPVKHDTGNVRRAKRKFGNLLSRREAGEEKQQDSPKDMLEDTVLHELEAYSLRKKTERWDLKPVISECGKILVPHGTLEFTDKIESLKGKLWSSAVEQCPEKMLVDAPVHTGTMGEMEHESNDVSETPQGKATVQEHLLETLSSMKCASKEETMLTKLKSVLFRSKRKGDHVSQKPNAETASDSEVSPKKIRSDLDDEMLKSNNAITCVQETNVCVQEVSKMLSVDLVFAQALGLTPKETPDKLQKAVGHKVQQRKDSPETEEQSIAHKQPQIILRPPSIFPRRSRIKMLKKHQSVPAEHIRSKWWLHFQTPACFDTEKLKYKECGRDISVRKTVKERMRAACSPTDALNLLADLALSANKDQVPPQPAQALATKPESSLKNCDLTKGVTSPETESFLHALLRQPAARPIQPLEPPSPSPVLGGSELVDVVSIEHAYSLPPSSSLLLGLPGTPFQVSPLSGSTRLLLHPQQKYSDGTQTLQPSVYLEEKVELNQRTPGWLKKCTRRRKFRHSRTFVNKDRTVQVTRQWEENYDFNLDSRFTIDSLDKAVNRALHGPWDLSMYDTTEEVRLIIHMWIGLFYSRSTARFFHLDPNFTFSPSEDSNGLEMSSGKMSDALHSEPVSNDPVPSATDTSPSQALDLSKNSNSVLDQGSVLLDLSLRTTDADVATLDPKVSNKHLLETDEQKGLCETQNALIPSLGLHVASPFQCYRNMVHSKGIVRKVNDSRSIHAKQRTCVPSQKDDCLEHTDKPSSENDRISVGGGKENVSIQLPSVPPALEINNMSHGSCNERTGFKDGMEHSDNTTMCLVHKPELDLKKVVTCDEVKSNTDPRIELHSVVHYKNVSKNGENFEVKDDSHATGATVEDSSTVVCTDDNSTDKKPDAVCNEHVFEKETRHLKVHSPCQSENAVEDKDCTEHESKVIGDGNSFEKEDKSKKDVETGSDLSDQPLSIVCDGPDSVKDDCIPELDCQAPVTEEQLQAGSRRGAVKDLPFKRLCANDNVLPDKCAVSENAFINKEDVNRETATETCSENICLSDKATYKNSTACLDVSKAGEPSIQMDNLEPVIQAELMTNLNMHNEGDIKSVMEQQKVDNTTQEPVDHQAPVFQDEVIKNMETELGMTDELYVKYDEERKGLWNTHGRVIIPFIGVDTSFEEIMESRFSDPKWEVQGKEAIPFISTTTGTEEILLTEVNSETHVNSEHAELFCGKMPFNASDTKEQVVCKESGSDDRCPTPTIDERPYRYAFSGPTAALNSVIHRDITLKDHSRSSTPVMDETALEHKSILSDSFCDGVKSDLELRTLRVLQSVGEFFTLPHTNESSQTQTAENNTHPQTTFQH</sequence>
<feature type="domain" description="TASOR pseudo-PARP" evidence="2">
    <location>
        <begin position="73"/>
        <end position="217"/>
    </location>
</feature>
<dbReference type="GO" id="GO:0045814">
    <property type="term" value="P:negative regulation of gene expression, epigenetic"/>
    <property type="evidence" value="ECO:0007669"/>
    <property type="project" value="InterPro"/>
</dbReference>
<proteinExistence type="predicted"/>
<dbReference type="Gene3D" id="1.20.5.1070">
    <property type="entry name" value="Head and neck region of the ectodomain of NDV fusion glycoprotein"/>
    <property type="match status" value="1"/>
</dbReference>
<reference evidence="3" key="3">
    <citation type="submission" date="2025-09" db="UniProtKB">
        <authorList>
            <consortium name="Ensembl"/>
        </authorList>
    </citation>
    <scope>IDENTIFICATION</scope>
</reference>
<feature type="compositionally biased region" description="Basic and acidic residues" evidence="1">
    <location>
        <begin position="545"/>
        <end position="556"/>
    </location>
</feature>
<dbReference type="Ensembl" id="ENSSORT00005047314.1">
    <property type="protein sequence ID" value="ENSSORP00005046156.1"/>
    <property type="gene ID" value="ENSSORG00005021145.1"/>
</dbReference>
<feature type="region of interest" description="Disordered" evidence="1">
    <location>
        <begin position="1021"/>
        <end position="1045"/>
    </location>
</feature>
<dbReference type="InterPro" id="IPR046432">
    <property type="entry name" value="TASOR"/>
</dbReference>
<dbReference type="InParanoid" id="A0A673BTH9"/>
<evidence type="ECO:0000313" key="3">
    <source>
        <dbReference type="Ensembl" id="ENSSORP00005046156.1"/>
    </source>
</evidence>
<dbReference type="GO" id="GO:0005654">
    <property type="term" value="C:nucleoplasm"/>
    <property type="evidence" value="ECO:0007669"/>
    <property type="project" value="TreeGrafter"/>
</dbReference>
<dbReference type="Proteomes" id="UP000472271">
    <property type="component" value="Chromosome 6"/>
</dbReference>
<feature type="compositionally biased region" description="Basic and acidic residues" evidence="1">
    <location>
        <begin position="1764"/>
        <end position="1794"/>
    </location>
</feature>
<accession>A0A673BTH9</accession>
<feature type="compositionally biased region" description="Polar residues" evidence="1">
    <location>
        <begin position="1484"/>
        <end position="1497"/>
    </location>
</feature>
<gene>
    <name evidence="3" type="primary">tasor2</name>
</gene>
<dbReference type="InterPro" id="IPR022188">
    <property type="entry name" value="TASOR_DUF3715"/>
</dbReference>
<feature type="region of interest" description="Disordered" evidence="1">
    <location>
        <begin position="818"/>
        <end position="847"/>
    </location>
</feature>
<reference evidence="3" key="2">
    <citation type="submission" date="2025-08" db="UniProtKB">
        <authorList>
            <consortium name="Ensembl"/>
        </authorList>
    </citation>
    <scope>IDENTIFICATION</scope>
</reference>
<dbReference type="SUPFAM" id="SSF57997">
    <property type="entry name" value="Tropomyosin"/>
    <property type="match status" value="1"/>
</dbReference>
<protein>
    <submittedName>
        <fullName evidence="3">Uncharacterized LOC115421242</fullName>
    </submittedName>
</protein>
<feature type="compositionally biased region" description="Basic and acidic residues" evidence="1">
    <location>
        <begin position="1594"/>
        <end position="1611"/>
    </location>
</feature>
<feature type="region of interest" description="Disordered" evidence="1">
    <location>
        <begin position="715"/>
        <end position="734"/>
    </location>
</feature>
<feature type="region of interest" description="Disordered" evidence="1">
    <location>
        <begin position="1455"/>
        <end position="1497"/>
    </location>
</feature>
<feature type="compositionally biased region" description="Basic residues" evidence="1">
    <location>
        <begin position="824"/>
        <end position="841"/>
    </location>
</feature>
<dbReference type="PANTHER" id="PTHR16207">
    <property type="entry name" value="SET DOMAIN-CONTAINING PROTEIN"/>
    <property type="match status" value="1"/>
</dbReference>
<feature type="region of interest" description="Disordered" evidence="1">
    <location>
        <begin position="614"/>
        <end position="635"/>
    </location>
</feature>
<name>A0A673BTH9_9TELE</name>
<evidence type="ECO:0000313" key="4">
    <source>
        <dbReference type="Proteomes" id="UP000472271"/>
    </source>
</evidence>
<dbReference type="PANTHER" id="PTHR16207:SF10">
    <property type="entry name" value="PROTEIN TASOR 2"/>
    <property type="match status" value="1"/>
</dbReference>
<feature type="region of interest" description="Disordered" evidence="1">
    <location>
        <begin position="539"/>
        <end position="570"/>
    </location>
</feature>
<feature type="region of interest" description="Disordered" evidence="1">
    <location>
        <begin position="1102"/>
        <end position="1126"/>
    </location>
</feature>
<feature type="region of interest" description="Disordered" evidence="1">
    <location>
        <begin position="1594"/>
        <end position="1617"/>
    </location>
</feature>
<evidence type="ECO:0000256" key="1">
    <source>
        <dbReference type="SAM" id="MobiDB-lite"/>
    </source>
</evidence>